<accession>A0ABX2R339</accession>
<dbReference type="InterPro" id="IPR001509">
    <property type="entry name" value="Epimerase_deHydtase"/>
</dbReference>
<dbReference type="EMBL" id="JACARY010000078">
    <property type="protein sequence ID" value="NWD98482.1"/>
    <property type="molecule type" value="Genomic_DNA"/>
</dbReference>
<organism evidence="2 3">
    <name type="scientific">Pseudomonas reactans</name>
    <dbReference type="NCBI Taxonomy" id="117680"/>
    <lineage>
        <taxon>Bacteria</taxon>
        <taxon>Pseudomonadati</taxon>
        <taxon>Pseudomonadota</taxon>
        <taxon>Gammaproteobacteria</taxon>
        <taxon>Pseudomonadales</taxon>
        <taxon>Pseudomonadaceae</taxon>
        <taxon>Pseudomonas</taxon>
    </lineage>
</organism>
<evidence type="ECO:0000313" key="3">
    <source>
        <dbReference type="Proteomes" id="UP000572863"/>
    </source>
</evidence>
<sequence length="316" mass="34497">MKLAIFGANSHIAGDLVASFASNGGYECHLFVRNVITLAPEIRAIVESNAFTVSEYSEFNQSAHYDAIINFVGVGDPAQAKAMGATIFDVTESYDRLALAYLEGHTACKYIFLSSGAAYGSSFDMPVTEDTGAVFSINNLVPQDWYSVAKFCAECRHRAHAELNIVDVRVFSYFSSRQSLDARFLLSDVLRAIATGSVLGVSPENMVRDYIVPSDFFLLIKSILSSPPINSVVDCYTLAPVDKFSLLSSISEKFCLDYEVVGEQARINATGAKQNYYSLNRKAGELGYKPSETSLSGIFKEIENYLKFQTGGGAVN</sequence>
<evidence type="ECO:0000259" key="1">
    <source>
        <dbReference type="Pfam" id="PF01370"/>
    </source>
</evidence>
<reference evidence="2 3" key="1">
    <citation type="submission" date="2020-04" db="EMBL/GenBank/DDBJ databases">
        <title>Molecular characterization of pseudomonads from Agaricus bisporus reveal novel blotch 2 pathogens in Western Europe.</title>
        <authorList>
            <person name="Taparia T."/>
            <person name="Krijger M."/>
            <person name="Haynes E."/>
            <person name="Elpinstone J.G."/>
            <person name="Noble R."/>
            <person name="Van Der Wolf J."/>
        </authorList>
    </citation>
    <scope>NUCLEOTIDE SEQUENCE [LARGE SCALE GENOMIC DNA]</scope>
    <source>
        <strain evidence="2 3">P7774</strain>
    </source>
</reference>
<keyword evidence="3" id="KW-1185">Reference proteome</keyword>
<dbReference type="Proteomes" id="UP000572863">
    <property type="component" value="Unassembled WGS sequence"/>
</dbReference>
<gene>
    <name evidence="2" type="ORF">HX871_29095</name>
</gene>
<dbReference type="RefSeq" id="WP_177061950.1">
    <property type="nucleotide sequence ID" value="NZ_JACARY010000078.1"/>
</dbReference>
<evidence type="ECO:0000313" key="2">
    <source>
        <dbReference type="EMBL" id="NWD98482.1"/>
    </source>
</evidence>
<dbReference type="SUPFAM" id="SSF51735">
    <property type="entry name" value="NAD(P)-binding Rossmann-fold domains"/>
    <property type="match status" value="1"/>
</dbReference>
<dbReference type="Gene3D" id="3.40.50.720">
    <property type="entry name" value="NAD(P)-binding Rossmann-like Domain"/>
    <property type="match status" value="1"/>
</dbReference>
<protein>
    <submittedName>
        <fullName evidence="2">NAD(P)-dependent oxidoreductase</fullName>
    </submittedName>
</protein>
<dbReference type="Pfam" id="PF01370">
    <property type="entry name" value="Epimerase"/>
    <property type="match status" value="1"/>
</dbReference>
<name>A0ABX2R339_9PSED</name>
<feature type="domain" description="NAD-dependent epimerase/dehydratase" evidence="1">
    <location>
        <begin position="5"/>
        <end position="220"/>
    </location>
</feature>
<proteinExistence type="predicted"/>
<dbReference type="InterPro" id="IPR036291">
    <property type="entry name" value="NAD(P)-bd_dom_sf"/>
</dbReference>
<comment type="caution">
    <text evidence="2">The sequence shown here is derived from an EMBL/GenBank/DDBJ whole genome shotgun (WGS) entry which is preliminary data.</text>
</comment>